<evidence type="ECO:0000313" key="3">
    <source>
        <dbReference type="Proteomes" id="UP000283700"/>
    </source>
</evidence>
<evidence type="ECO:0000313" key="2">
    <source>
        <dbReference type="EMBL" id="RHN10186.1"/>
    </source>
</evidence>
<protein>
    <submittedName>
        <fullName evidence="2">Uncharacterized protein</fullName>
    </submittedName>
</protein>
<evidence type="ECO:0000256" key="1">
    <source>
        <dbReference type="SAM" id="Coils"/>
    </source>
</evidence>
<dbReference type="RefSeq" id="WP_118486426.1">
    <property type="nucleotide sequence ID" value="NZ_QRQO01000049.1"/>
</dbReference>
<reference evidence="2 3" key="1">
    <citation type="submission" date="2018-08" db="EMBL/GenBank/DDBJ databases">
        <title>A genome reference for cultivated species of the human gut microbiota.</title>
        <authorList>
            <person name="Zou Y."/>
            <person name="Xue W."/>
            <person name="Luo G."/>
        </authorList>
    </citation>
    <scope>NUCLEOTIDE SEQUENCE [LARGE SCALE GENOMIC DNA]</scope>
    <source>
        <strain evidence="2 3">AF31-17AC</strain>
    </source>
</reference>
<organism evidence="2 3">
    <name type="scientific">Anaerobutyricum hallii</name>
    <dbReference type="NCBI Taxonomy" id="39488"/>
    <lineage>
        <taxon>Bacteria</taxon>
        <taxon>Bacillati</taxon>
        <taxon>Bacillota</taxon>
        <taxon>Clostridia</taxon>
        <taxon>Lachnospirales</taxon>
        <taxon>Lachnospiraceae</taxon>
        <taxon>Anaerobutyricum</taxon>
    </lineage>
</organism>
<dbReference type="AlphaFoldDB" id="A0A415TX64"/>
<accession>A0A415TX64</accession>
<gene>
    <name evidence="2" type="ORF">DWZ29_13425</name>
</gene>
<keyword evidence="1" id="KW-0175">Coiled coil</keyword>
<name>A0A415TX64_9FIRM</name>
<comment type="caution">
    <text evidence="2">The sequence shown here is derived from an EMBL/GenBank/DDBJ whole genome shotgun (WGS) entry which is preliminary data.</text>
</comment>
<proteinExistence type="predicted"/>
<feature type="coiled-coil region" evidence="1">
    <location>
        <begin position="146"/>
        <end position="174"/>
    </location>
</feature>
<dbReference type="Proteomes" id="UP000283700">
    <property type="component" value="Unassembled WGS sequence"/>
</dbReference>
<dbReference type="EMBL" id="QRQO01000049">
    <property type="protein sequence ID" value="RHN10186.1"/>
    <property type="molecule type" value="Genomic_DNA"/>
</dbReference>
<sequence>MIYYELLDKISSILEDKIEEILFLIENDMRNQRYKFTGEESLYSYTIVLDDLYKILEPLIENKTMGEVIGEVLEKVMDTNLKKLSLNNTDIAVLENKYFCKTENEEEPNYLFLPEMKQKIFDEIMLESIENIKEADDKGMAQEKIKKIIEINLERKKEEILNELEKDIRLLTGKEEEYGC</sequence>